<evidence type="ECO:0000256" key="1">
    <source>
        <dbReference type="SAM" id="MobiDB-lite"/>
    </source>
</evidence>
<gene>
    <name evidence="2" type="ORF">POM88_000170</name>
</gene>
<feature type="region of interest" description="Disordered" evidence="1">
    <location>
        <begin position="130"/>
        <end position="224"/>
    </location>
</feature>
<name>A0AAD8J9U1_9APIA</name>
<keyword evidence="3" id="KW-1185">Reference proteome</keyword>
<feature type="compositionally biased region" description="Low complexity" evidence="1">
    <location>
        <begin position="137"/>
        <end position="151"/>
    </location>
</feature>
<dbReference type="PANTHER" id="PTHR31949">
    <property type="entry name" value="GASTRIC MUCIN-LIKE PROTEIN"/>
    <property type="match status" value="1"/>
</dbReference>
<feature type="region of interest" description="Disordered" evidence="1">
    <location>
        <begin position="448"/>
        <end position="493"/>
    </location>
</feature>
<evidence type="ECO:0000313" key="2">
    <source>
        <dbReference type="EMBL" id="KAK1400565.1"/>
    </source>
</evidence>
<dbReference type="Proteomes" id="UP001237642">
    <property type="component" value="Unassembled WGS sequence"/>
</dbReference>
<feature type="region of interest" description="Disordered" evidence="1">
    <location>
        <begin position="1"/>
        <end position="28"/>
    </location>
</feature>
<dbReference type="EMBL" id="JAUIZM010000001">
    <property type="protein sequence ID" value="KAK1400565.1"/>
    <property type="molecule type" value="Genomic_DNA"/>
</dbReference>
<proteinExistence type="predicted"/>
<organism evidence="2 3">
    <name type="scientific">Heracleum sosnowskyi</name>
    <dbReference type="NCBI Taxonomy" id="360622"/>
    <lineage>
        <taxon>Eukaryota</taxon>
        <taxon>Viridiplantae</taxon>
        <taxon>Streptophyta</taxon>
        <taxon>Embryophyta</taxon>
        <taxon>Tracheophyta</taxon>
        <taxon>Spermatophyta</taxon>
        <taxon>Magnoliopsida</taxon>
        <taxon>eudicotyledons</taxon>
        <taxon>Gunneridae</taxon>
        <taxon>Pentapetalae</taxon>
        <taxon>asterids</taxon>
        <taxon>campanulids</taxon>
        <taxon>Apiales</taxon>
        <taxon>Apiaceae</taxon>
        <taxon>Apioideae</taxon>
        <taxon>apioid superclade</taxon>
        <taxon>Tordylieae</taxon>
        <taxon>Tordyliinae</taxon>
        <taxon>Heracleum</taxon>
    </lineage>
</organism>
<dbReference type="GO" id="GO:0055028">
    <property type="term" value="C:cortical microtubule"/>
    <property type="evidence" value="ECO:0007669"/>
    <property type="project" value="TreeGrafter"/>
</dbReference>
<reference evidence="2" key="2">
    <citation type="submission" date="2023-05" db="EMBL/GenBank/DDBJ databases">
        <authorList>
            <person name="Schelkunov M.I."/>
        </authorList>
    </citation>
    <scope>NUCLEOTIDE SEQUENCE</scope>
    <source>
        <strain evidence="2">Hsosn_3</strain>
        <tissue evidence="2">Leaf</tissue>
    </source>
</reference>
<dbReference type="AlphaFoldDB" id="A0AAD8J9U1"/>
<feature type="compositionally biased region" description="Gly residues" evidence="1">
    <location>
        <begin position="1"/>
        <end position="12"/>
    </location>
</feature>
<reference evidence="2" key="1">
    <citation type="submission" date="2023-02" db="EMBL/GenBank/DDBJ databases">
        <title>Genome of toxic invasive species Heracleum sosnowskyi carries increased number of genes despite the absence of recent whole-genome duplications.</title>
        <authorList>
            <person name="Schelkunov M."/>
            <person name="Shtratnikova V."/>
            <person name="Makarenko M."/>
            <person name="Klepikova A."/>
            <person name="Omelchenko D."/>
            <person name="Novikova G."/>
            <person name="Obukhova E."/>
            <person name="Bogdanov V."/>
            <person name="Penin A."/>
            <person name="Logacheva M."/>
        </authorList>
    </citation>
    <scope>NUCLEOTIDE SEQUENCE</scope>
    <source>
        <strain evidence="2">Hsosn_3</strain>
        <tissue evidence="2">Leaf</tissue>
    </source>
</reference>
<feature type="compositionally biased region" description="Polar residues" evidence="1">
    <location>
        <begin position="452"/>
        <end position="464"/>
    </location>
</feature>
<feature type="compositionally biased region" description="Polar residues" evidence="1">
    <location>
        <begin position="160"/>
        <end position="174"/>
    </location>
</feature>
<comment type="caution">
    <text evidence="2">The sequence shown here is derived from an EMBL/GenBank/DDBJ whole genome shotgun (WGS) entry which is preliminary data.</text>
</comment>
<feature type="region of interest" description="Disordered" evidence="1">
    <location>
        <begin position="270"/>
        <end position="318"/>
    </location>
</feature>
<feature type="compositionally biased region" description="Polar residues" evidence="1">
    <location>
        <begin position="194"/>
        <end position="215"/>
    </location>
</feature>
<dbReference type="GO" id="GO:0043622">
    <property type="term" value="P:cortical microtubule organization"/>
    <property type="evidence" value="ECO:0007669"/>
    <property type="project" value="TreeGrafter"/>
</dbReference>
<sequence>MNGVRGGSGGGTGRHKIGAVPSQGENRLKERDEDLLLFRELHKKDRVVNLLQPVSDEFEPTGNYAFYRMASAKKGPALEFLAENEKNDYDWLKTPPATPLFPSLEMETNAPDMVVHRELPVFQTLSRFAGNSEAAKRPSSTTSTTLRSKSPGPKSKVPFRSTTPNRKQTINPSADQKKNSKSAPTFLNPKRGLTVTNTSTDQSNKLDAASTTTSLRKSELPNQRESHLNYLSSNLSKSIGELNSLKTKPTSRGVSPQVMRSVKSTAQILGVSDETPPNLKTQPSISALRSQAERSGSALRGRTGRPVSDFRDRPETQNFKQTQPVVVEPLVKTVITRRQSCSPSVTRGRKVVLSSSEENIVTTPKGKFQGQVFGSKMVDKFLTARKSSAEEKPGQVFGSRMVDKFLNTRKSSVEEKSDLKGRTYGSINESSGYGRLMAKSSLDVAVKHMQQDKQMANPRQTATGRRTHQRKPGDVSAEPEFELETSASHWSSI</sequence>
<feature type="compositionally biased region" description="Polar residues" evidence="1">
    <location>
        <begin position="278"/>
        <end position="289"/>
    </location>
</feature>
<evidence type="ECO:0000313" key="3">
    <source>
        <dbReference type="Proteomes" id="UP001237642"/>
    </source>
</evidence>
<accession>A0AAD8J9U1</accession>
<dbReference type="PANTHER" id="PTHR31949:SF6">
    <property type="entry name" value="DUF4005 DOMAIN-CONTAINING PROTEIN"/>
    <property type="match status" value="1"/>
</dbReference>
<protein>
    <submittedName>
        <fullName evidence="2">Uncharacterized protein</fullName>
    </submittedName>
</protein>